<dbReference type="InterPro" id="IPR014338">
    <property type="entry name" value="CHP02996_rpt-companion-dom"/>
</dbReference>
<protein>
    <recommendedName>
        <fullName evidence="6">TIGR02996 domain-containing protein</fullName>
    </recommendedName>
</protein>
<dbReference type="GO" id="GO:0005096">
    <property type="term" value="F:GTPase activator activity"/>
    <property type="evidence" value="ECO:0007669"/>
    <property type="project" value="UniProtKB-KW"/>
</dbReference>
<dbReference type="InterPro" id="IPR032675">
    <property type="entry name" value="LRR_dom_sf"/>
</dbReference>
<dbReference type="AlphaFoldDB" id="A0A225DUC9"/>
<comment type="caution">
    <text evidence="4">The sequence shown here is derived from an EMBL/GenBank/DDBJ whole genome shotgun (WGS) entry which is preliminary data.</text>
</comment>
<dbReference type="Pfam" id="PF13516">
    <property type="entry name" value="LRR_6"/>
    <property type="match status" value="3"/>
</dbReference>
<dbReference type="PANTHER" id="PTHR24113:SF12">
    <property type="entry name" value="RAN GTPASE-ACTIVATING PROTEIN 1"/>
    <property type="match status" value="1"/>
</dbReference>
<keyword evidence="2" id="KW-0433">Leucine-rich repeat</keyword>
<dbReference type="GO" id="GO:0005829">
    <property type="term" value="C:cytosol"/>
    <property type="evidence" value="ECO:0007669"/>
    <property type="project" value="TreeGrafter"/>
</dbReference>
<evidence type="ECO:0008006" key="6">
    <source>
        <dbReference type="Google" id="ProtNLM"/>
    </source>
</evidence>
<dbReference type="Proteomes" id="UP000214646">
    <property type="component" value="Unassembled WGS sequence"/>
</dbReference>
<proteinExistence type="predicted"/>
<sequence length="436" mass="46901">MDERDALLRVVVAAPDDDLPRLVLADYLEERGEEGYAAFIRTQVELARAAEWEPPAVDCRHHRRDALARGTPWRGYLPPVDGARLEWHPDDGFRRGFGWGLVVRDMAAFASHADRLFAAAPVAALYLPTATLDDWRWFAAQPWLPRVKRIHFYGLSTPIEPVRELSASPLATGVEDMMFGKASSPAMPEILAGLFRSPIGGRLRRIALHVASDDLDELIDTLAELPPGAPLERLELVTVSLTPDLARRLAELPVVRTLAELDVRNCWLATAGVRALARALGADRPANSPATVLRLSHAHAASDGVIALARSENLAGLRALDLSGNRLTGRALRVLCRADAPAGLRALSVATNPLGDEAVAAVIAARFWPTLVELDLRRTRMTDTGAARLLAAPVPAGLTALLLDGNPVSPEMCAALRGHFGDRVSVGATGAGNGLD</sequence>
<evidence type="ECO:0000313" key="5">
    <source>
        <dbReference type="Proteomes" id="UP000214646"/>
    </source>
</evidence>
<keyword evidence="5" id="KW-1185">Reference proteome</keyword>
<name>A0A225DUC9_9BACT</name>
<evidence type="ECO:0000313" key="4">
    <source>
        <dbReference type="EMBL" id="OWK45002.1"/>
    </source>
</evidence>
<organism evidence="4 5">
    <name type="scientific">Fimbriiglobus ruber</name>
    <dbReference type="NCBI Taxonomy" id="1908690"/>
    <lineage>
        <taxon>Bacteria</taxon>
        <taxon>Pseudomonadati</taxon>
        <taxon>Planctomycetota</taxon>
        <taxon>Planctomycetia</taxon>
        <taxon>Gemmatales</taxon>
        <taxon>Gemmataceae</taxon>
        <taxon>Fimbriiglobus</taxon>
    </lineage>
</organism>
<dbReference type="RefSeq" id="WP_161967232.1">
    <property type="nucleotide sequence ID" value="NZ_NIDE01000002.1"/>
</dbReference>
<keyword evidence="1" id="KW-0343">GTPase activation</keyword>
<dbReference type="InterPro" id="IPR027038">
    <property type="entry name" value="RanGap"/>
</dbReference>
<evidence type="ECO:0000256" key="3">
    <source>
        <dbReference type="ARBA" id="ARBA00022737"/>
    </source>
</evidence>
<dbReference type="InterPro" id="IPR001611">
    <property type="entry name" value="Leu-rich_rpt"/>
</dbReference>
<gene>
    <name evidence="4" type="ORF">FRUB_01333</name>
</gene>
<dbReference type="SUPFAM" id="SSF52047">
    <property type="entry name" value="RNI-like"/>
    <property type="match status" value="1"/>
</dbReference>
<dbReference type="GO" id="GO:0031267">
    <property type="term" value="F:small GTPase binding"/>
    <property type="evidence" value="ECO:0007669"/>
    <property type="project" value="TreeGrafter"/>
</dbReference>
<dbReference type="PANTHER" id="PTHR24113">
    <property type="entry name" value="RAN GTPASE-ACTIVATING PROTEIN 1"/>
    <property type="match status" value="1"/>
</dbReference>
<evidence type="ECO:0000256" key="2">
    <source>
        <dbReference type="ARBA" id="ARBA00022614"/>
    </source>
</evidence>
<dbReference type="OrthoDB" id="261413at2"/>
<dbReference type="EMBL" id="NIDE01000002">
    <property type="protein sequence ID" value="OWK45002.1"/>
    <property type="molecule type" value="Genomic_DNA"/>
</dbReference>
<accession>A0A225DUC9</accession>
<evidence type="ECO:0000256" key="1">
    <source>
        <dbReference type="ARBA" id="ARBA00022468"/>
    </source>
</evidence>
<reference evidence="5" key="1">
    <citation type="submission" date="2017-06" db="EMBL/GenBank/DDBJ databases">
        <title>Genome analysis of Fimbriiglobus ruber SP5, the first member of the order Planctomycetales with confirmed chitinolytic capability.</title>
        <authorList>
            <person name="Ravin N.V."/>
            <person name="Rakitin A.L."/>
            <person name="Ivanova A.A."/>
            <person name="Beletsky A.V."/>
            <person name="Kulichevskaya I.S."/>
            <person name="Mardanov A.V."/>
            <person name="Dedysh S.N."/>
        </authorList>
    </citation>
    <scope>NUCLEOTIDE SEQUENCE [LARGE SCALE GENOMIC DNA]</scope>
    <source>
        <strain evidence="5">SP5</strain>
    </source>
</reference>
<dbReference type="Gene3D" id="3.80.10.10">
    <property type="entry name" value="Ribonuclease Inhibitor"/>
    <property type="match status" value="2"/>
</dbReference>
<dbReference type="GO" id="GO:0048471">
    <property type="term" value="C:perinuclear region of cytoplasm"/>
    <property type="evidence" value="ECO:0007669"/>
    <property type="project" value="TreeGrafter"/>
</dbReference>
<dbReference type="NCBIfam" id="TIGR02996">
    <property type="entry name" value="rpt_mate_G_obs"/>
    <property type="match status" value="1"/>
</dbReference>
<keyword evidence="3" id="KW-0677">Repeat</keyword>
<dbReference type="GO" id="GO:0006913">
    <property type="term" value="P:nucleocytoplasmic transport"/>
    <property type="evidence" value="ECO:0007669"/>
    <property type="project" value="TreeGrafter"/>
</dbReference>